<sequence>MDKKQLRNQIRKALNDLSDDRFRQSSMYMKEQLLKEPSIIEGNTIAITISRKREVHTKEIIEALWNMNKKVVVPKCHPVNLTMDFYAIENFQQLEIVYMDLLEPIPQCTELVTAEEIDCIIVPGIVFDYNGYRIGYGGGYYDRYLTKFKGQLISLAFNIQIVDEVPVETFDIPVDLIITETSRIDCVANRKGTSK</sequence>
<gene>
    <name evidence="6" type="ORF">EC501_08640</name>
</gene>
<keyword evidence="7" id="KW-1185">Reference proteome</keyword>
<evidence type="ECO:0000256" key="4">
    <source>
        <dbReference type="PIRSR" id="PIRSR006806-1"/>
    </source>
</evidence>
<dbReference type="GO" id="GO:0030272">
    <property type="term" value="F:5-formyltetrahydrofolate cyclo-ligase activity"/>
    <property type="evidence" value="ECO:0007669"/>
    <property type="project" value="UniProtKB-EC"/>
</dbReference>
<dbReference type="SUPFAM" id="SSF100950">
    <property type="entry name" value="NagB/RpiA/CoA transferase-like"/>
    <property type="match status" value="1"/>
</dbReference>
<proteinExistence type="inferred from homology"/>
<reference evidence="6 7" key="1">
    <citation type="journal article" date="2014" name="Int. J. Syst. Evol. Microbiol.">
        <title>Lysinibacillus halotolerans sp. nov., isolated from saline-alkaline soil.</title>
        <authorList>
            <person name="Kong D."/>
            <person name="Wang Y."/>
            <person name="Zhao B."/>
            <person name="Li Y."/>
            <person name="Song J."/>
            <person name="Zhai Y."/>
            <person name="Zhang C."/>
            <person name="Wang H."/>
            <person name="Chen X."/>
            <person name="Zhao B."/>
            <person name="Ruan Z."/>
        </authorList>
    </citation>
    <scope>NUCLEOTIDE SEQUENCE [LARGE SCALE GENOMIC DNA]</scope>
    <source>
        <strain evidence="6 7">MCCC 1A12703</strain>
    </source>
</reference>
<dbReference type="Gene3D" id="3.40.50.10420">
    <property type="entry name" value="NagB/RpiA/CoA transferase-like"/>
    <property type="match status" value="1"/>
</dbReference>
<keyword evidence="2 4" id="KW-0547">Nucleotide-binding</keyword>
<dbReference type="GO" id="GO:0005524">
    <property type="term" value="F:ATP binding"/>
    <property type="evidence" value="ECO:0007669"/>
    <property type="project" value="UniProtKB-KW"/>
</dbReference>
<protein>
    <recommendedName>
        <fullName evidence="5">5-formyltetrahydrofolate cyclo-ligase</fullName>
        <ecNumber evidence="5">6.3.3.2</ecNumber>
    </recommendedName>
</protein>
<feature type="binding site" evidence="4">
    <location>
        <position position="49"/>
    </location>
    <ligand>
        <name>substrate</name>
    </ligand>
</feature>
<evidence type="ECO:0000313" key="6">
    <source>
        <dbReference type="EMBL" id="RNC99227.1"/>
    </source>
</evidence>
<evidence type="ECO:0000256" key="3">
    <source>
        <dbReference type="ARBA" id="ARBA00022840"/>
    </source>
</evidence>
<keyword evidence="5" id="KW-0460">Magnesium</keyword>
<evidence type="ECO:0000256" key="5">
    <source>
        <dbReference type="RuleBase" id="RU361279"/>
    </source>
</evidence>
<dbReference type="Pfam" id="PF01812">
    <property type="entry name" value="5-FTHF_cyc-lig"/>
    <property type="match status" value="1"/>
</dbReference>
<dbReference type="PANTHER" id="PTHR23407">
    <property type="entry name" value="ATPASE INHIBITOR/5-FORMYLTETRAHYDROFOLATE CYCLO-LIGASE"/>
    <property type="match status" value="1"/>
</dbReference>
<dbReference type="AlphaFoldDB" id="A0A3M8H9W8"/>
<dbReference type="EC" id="6.3.3.2" evidence="5"/>
<dbReference type="Proteomes" id="UP000279909">
    <property type="component" value="Unassembled WGS sequence"/>
</dbReference>
<comment type="similarity">
    <text evidence="1 5">Belongs to the 5-formyltetrahydrofolate cyclo-ligase family.</text>
</comment>
<evidence type="ECO:0000256" key="2">
    <source>
        <dbReference type="ARBA" id="ARBA00022741"/>
    </source>
</evidence>
<dbReference type="EMBL" id="RHLQ01000017">
    <property type="protein sequence ID" value="RNC99227.1"/>
    <property type="molecule type" value="Genomic_DNA"/>
</dbReference>
<name>A0A3M8H9W8_9BACI</name>
<dbReference type="GO" id="GO:0035999">
    <property type="term" value="P:tetrahydrofolate interconversion"/>
    <property type="evidence" value="ECO:0007669"/>
    <property type="project" value="TreeGrafter"/>
</dbReference>
<dbReference type="GO" id="GO:0046872">
    <property type="term" value="F:metal ion binding"/>
    <property type="evidence" value="ECO:0007669"/>
    <property type="project" value="UniProtKB-KW"/>
</dbReference>
<keyword evidence="3 4" id="KW-0067">ATP-binding</keyword>
<dbReference type="InterPro" id="IPR037171">
    <property type="entry name" value="NagB/RpiA_transferase-like"/>
</dbReference>
<dbReference type="PANTHER" id="PTHR23407:SF1">
    <property type="entry name" value="5-FORMYLTETRAHYDROFOLATE CYCLO-LIGASE"/>
    <property type="match status" value="1"/>
</dbReference>
<evidence type="ECO:0000313" key="7">
    <source>
        <dbReference type="Proteomes" id="UP000279909"/>
    </source>
</evidence>
<feature type="binding site" evidence="4">
    <location>
        <begin position="3"/>
        <end position="7"/>
    </location>
    <ligand>
        <name>ATP</name>
        <dbReference type="ChEBI" id="CHEBI:30616"/>
    </ligand>
</feature>
<keyword evidence="5" id="KW-0479">Metal-binding</keyword>
<organism evidence="6 7">
    <name type="scientific">Lysinibacillus halotolerans</name>
    <dbReference type="NCBI Taxonomy" id="1368476"/>
    <lineage>
        <taxon>Bacteria</taxon>
        <taxon>Bacillati</taxon>
        <taxon>Bacillota</taxon>
        <taxon>Bacilli</taxon>
        <taxon>Bacillales</taxon>
        <taxon>Bacillaceae</taxon>
        <taxon>Lysinibacillus</taxon>
    </lineage>
</organism>
<dbReference type="NCBIfam" id="TIGR02727">
    <property type="entry name" value="MTHFS_bact"/>
    <property type="match status" value="1"/>
</dbReference>
<dbReference type="OrthoDB" id="9801938at2"/>
<feature type="binding site" evidence="4">
    <location>
        <begin position="133"/>
        <end position="141"/>
    </location>
    <ligand>
        <name>ATP</name>
        <dbReference type="ChEBI" id="CHEBI:30616"/>
    </ligand>
</feature>
<dbReference type="InterPro" id="IPR002698">
    <property type="entry name" value="FTHF_cligase"/>
</dbReference>
<dbReference type="RefSeq" id="WP_122971885.1">
    <property type="nucleotide sequence ID" value="NZ_RHLQ01000017.1"/>
</dbReference>
<dbReference type="PIRSF" id="PIRSF006806">
    <property type="entry name" value="FTHF_cligase"/>
    <property type="match status" value="1"/>
</dbReference>
<keyword evidence="6" id="KW-0436">Ligase</keyword>
<evidence type="ECO:0000256" key="1">
    <source>
        <dbReference type="ARBA" id="ARBA00010638"/>
    </source>
</evidence>
<feature type="binding site" evidence="4">
    <location>
        <position position="54"/>
    </location>
    <ligand>
        <name>substrate</name>
    </ligand>
</feature>
<accession>A0A3M8H9W8</accession>
<dbReference type="InterPro" id="IPR024185">
    <property type="entry name" value="FTHF_cligase-like_sf"/>
</dbReference>
<comment type="cofactor">
    <cofactor evidence="5">
        <name>Mg(2+)</name>
        <dbReference type="ChEBI" id="CHEBI:18420"/>
    </cofactor>
</comment>
<comment type="catalytic activity">
    <reaction evidence="5">
        <text>(6S)-5-formyl-5,6,7,8-tetrahydrofolate + ATP = (6R)-5,10-methenyltetrahydrofolate + ADP + phosphate</text>
        <dbReference type="Rhea" id="RHEA:10488"/>
        <dbReference type="ChEBI" id="CHEBI:30616"/>
        <dbReference type="ChEBI" id="CHEBI:43474"/>
        <dbReference type="ChEBI" id="CHEBI:57455"/>
        <dbReference type="ChEBI" id="CHEBI:57457"/>
        <dbReference type="ChEBI" id="CHEBI:456216"/>
        <dbReference type="EC" id="6.3.3.2"/>
    </reaction>
</comment>
<dbReference type="GO" id="GO:0009396">
    <property type="term" value="P:folic acid-containing compound biosynthetic process"/>
    <property type="evidence" value="ECO:0007669"/>
    <property type="project" value="TreeGrafter"/>
</dbReference>
<comment type="caution">
    <text evidence="6">The sequence shown here is derived from an EMBL/GenBank/DDBJ whole genome shotgun (WGS) entry which is preliminary data.</text>
</comment>